<accession>A0A8J2NSF4</accession>
<protein>
    <submittedName>
        <fullName evidence="2">Uncharacterized protein</fullName>
    </submittedName>
</protein>
<evidence type="ECO:0000256" key="1">
    <source>
        <dbReference type="SAM" id="MobiDB-lite"/>
    </source>
</evidence>
<evidence type="ECO:0000313" key="2">
    <source>
        <dbReference type="EMBL" id="CAG7716822.1"/>
    </source>
</evidence>
<dbReference type="EMBL" id="CAJVCH010041501">
    <property type="protein sequence ID" value="CAG7716822.1"/>
    <property type="molecule type" value="Genomic_DNA"/>
</dbReference>
<gene>
    <name evidence="2" type="ORF">AFUS01_LOCUS6309</name>
</gene>
<dbReference type="Proteomes" id="UP000708208">
    <property type="component" value="Unassembled WGS sequence"/>
</dbReference>
<feature type="region of interest" description="Disordered" evidence="1">
    <location>
        <begin position="1"/>
        <end position="24"/>
    </location>
</feature>
<comment type="caution">
    <text evidence="2">The sequence shown here is derived from an EMBL/GenBank/DDBJ whole genome shotgun (WGS) entry which is preliminary data.</text>
</comment>
<name>A0A8J2NSF4_9HEXA</name>
<evidence type="ECO:0000313" key="3">
    <source>
        <dbReference type="Proteomes" id="UP000708208"/>
    </source>
</evidence>
<sequence>MYLERTFSNEDNLGTEEESTPRVTQTITSEDGVLTVVTFDVPDQQRSTASSNICSQVS</sequence>
<feature type="non-terminal residue" evidence="2">
    <location>
        <position position="1"/>
    </location>
</feature>
<proteinExistence type="predicted"/>
<keyword evidence="3" id="KW-1185">Reference proteome</keyword>
<organism evidence="2 3">
    <name type="scientific">Allacma fusca</name>
    <dbReference type="NCBI Taxonomy" id="39272"/>
    <lineage>
        <taxon>Eukaryota</taxon>
        <taxon>Metazoa</taxon>
        <taxon>Ecdysozoa</taxon>
        <taxon>Arthropoda</taxon>
        <taxon>Hexapoda</taxon>
        <taxon>Collembola</taxon>
        <taxon>Symphypleona</taxon>
        <taxon>Sminthuridae</taxon>
        <taxon>Allacma</taxon>
    </lineage>
</organism>
<dbReference type="AlphaFoldDB" id="A0A8J2NSF4"/>
<reference evidence="2" key="1">
    <citation type="submission" date="2021-06" db="EMBL/GenBank/DDBJ databases">
        <authorList>
            <person name="Hodson N. C."/>
            <person name="Mongue J. A."/>
            <person name="Jaron S. K."/>
        </authorList>
    </citation>
    <scope>NUCLEOTIDE SEQUENCE</scope>
</reference>